<dbReference type="RefSeq" id="WP_188444500.1">
    <property type="nucleotide sequence ID" value="NZ_BMFD01000024.1"/>
</dbReference>
<dbReference type="PROSITE" id="PS51257">
    <property type="entry name" value="PROKAR_LIPOPROTEIN"/>
    <property type="match status" value="1"/>
</dbReference>
<dbReference type="Pfam" id="PF15869">
    <property type="entry name" value="TolB_like"/>
    <property type="match status" value="1"/>
</dbReference>
<dbReference type="SUPFAM" id="SSF50969">
    <property type="entry name" value="YVTN repeat-like/Quinoprotein amine dehydrogenase"/>
    <property type="match status" value="1"/>
</dbReference>
<evidence type="ECO:0000313" key="2">
    <source>
        <dbReference type="Proteomes" id="UP000635885"/>
    </source>
</evidence>
<dbReference type="Proteomes" id="UP000635885">
    <property type="component" value="Unassembled WGS sequence"/>
</dbReference>
<evidence type="ECO:0008006" key="3">
    <source>
        <dbReference type="Google" id="ProtNLM"/>
    </source>
</evidence>
<dbReference type="EMBL" id="BMFD01000024">
    <property type="protein sequence ID" value="GGC54338.1"/>
    <property type="molecule type" value="Genomic_DNA"/>
</dbReference>
<reference evidence="2" key="1">
    <citation type="journal article" date="2019" name="Int. J. Syst. Evol. Microbiol.">
        <title>The Global Catalogue of Microorganisms (GCM) 10K type strain sequencing project: providing services to taxonomists for standard genome sequencing and annotation.</title>
        <authorList>
            <consortium name="The Broad Institute Genomics Platform"/>
            <consortium name="The Broad Institute Genome Sequencing Center for Infectious Disease"/>
            <person name="Wu L."/>
            <person name="Ma J."/>
        </authorList>
    </citation>
    <scope>NUCLEOTIDE SEQUENCE [LARGE SCALE GENOMIC DNA]</scope>
    <source>
        <strain evidence="2">CGMCC 1.12479</strain>
    </source>
</reference>
<name>A0ABQ1N547_9BACT</name>
<organism evidence="1 2">
    <name type="scientific">Belliella aquatica</name>
    <dbReference type="NCBI Taxonomy" id="1323734"/>
    <lineage>
        <taxon>Bacteria</taxon>
        <taxon>Pseudomonadati</taxon>
        <taxon>Bacteroidota</taxon>
        <taxon>Cytophagia</taxon>
        <taxon>Cytophagales</taxon>
        <taxon>Cyclobacteriaceae</taxon>
        <taxon>Belliella</taxon>
    </lineage>
</organism>
<gene>
    <name evidence="1" type="ORF">GCM10010993_35920</name>
</gene>
<comment type="caution">
    <text evidence="1">The sequence shown here is derived from an EMBL/GenBank/DDBJ whole genome shotgun (WGS) entry which is preliminary data.</text>
</comment>
<accession>A0ABQ1N547</accession>
<proteinExistence type="predicted"/>
<evidence type="ECO:0000313" key="1">
    <source>
        <dbReference type="EMBL" id="GGC54338.1"/>
    </source>
</evidence>
<dbReference type="InterPro" id="IPR011044">
    <property type="entry name" value="Quino_amine_DH_bsu"/>
</dbReference>
<protein>
    <recommendedName>
        <fullName evidence="3">TolB-like 6-blade propeller-like</fullName>
    </recommendedName>
</protein>
<keyword evidence="2" id="KW-1185">Reference proteome</keyword>
<sequence>MKNNIIILFTIFIVSSCQESKEIKIDYERVLSNEIIQLESLGSPVRIKIDSEKRMIYLLQRSGSDLLKVYDLDTFEFINSFIKKGEGPNEQIIGWTLQLDTKNKLIYSTDPIKKRLFAYSMDSVELGKASFWPSFDIDLRNIGPEKPLVIDDDLLIDFRKNYQSKDSYSYNLINFSGELVNTLGKYPETQIKVDNFQQSEAFSGEFNVSKNGKFIIRSFLFSDRIEKLDFEGNIINSYVGPTQFEPQFSTKDLGGGSSRVVPVSGSLIGFSNQPAIGNDELYILYDGKEFYRNDEESNLLFNFDSDLNLKQIIYLDQRILDFDIDWTNNTLFGFSSDVEGGLVKYKLK</sequence>